<evidence type="ECO:0000313" key="10">
    <source>
        <dbReference type="EMBL" id="AFM25960.1"/>
    </source>
</evidence>
<dbReference type="GO" id="GO:0043709">
    <property type="term" value="P:cell adhesion involved in single-species biofilm formation"/>
    <property type="evidence" value="ECO:0007669"/>
    <property type="project" value="TreeGrafter"/>
</dbReference>
<dbReference type="PANTHER" id="PTHR45138">
    <property type="entry name" value="REGULATORY COMPONENTS OF SENSORY TRANSDUCTION SYSTEM"/>
    <property type="match status" value="1"/>
</dbReference>
<keyword evidence="3" id="KW-0902">Two-component regulatory system</keyword>
<organism evidence="10 11">
    <name type="scientific">Desulfomonile tiedjei (strain ATCC 49306 / DSM 6799 / DCB-1)</name>
    <dbReference type="NCBI Taxonomy" id="706587"/>
    <lineage>
        <taxon>Bacteria</taxon>
        <taxon>Pseudomonadati</taxon>
        <taxon>Thermodesulfobacteriota</taxon>
        <taxon>Desulfomonilia</taxon>
        <taxon>Desulfomonilales</taxon>
        <taxon>Desulfomonilaceae</taxon>
        <taxon>Desulfomonile</taxon>
    </lineage>
</organism>
<dbReference type="STRING" id="706587.Desti_3302"/>
<evidence type="ECO:0000256" key="6">
    <source>
        <dbReference type="ARBA" id="ARBA00034247"/>
    </source>
</evidence>
<evidence type="ECO:0000256" key="5">
    <source>
        <dbReference type="ARBA" id="ARBA00023163"/>
    </source>
</evidence>
<dbReference type="EMBL" id="CP003360">
    <property type="protein sequence ID" value="AFM25960.1"/>
    <property type="molecule type" value="Genomic_DNA"/>
</dbReference>
<dbReference type="EC" id="2.7.7.65" evidence="1"/>
<keyword evidence="5" id="KW-0804">Transcription</keyword>
<dbReference type="InterPro" id="IPR000160">
    <property type="entry name" value="GGDEF_dom"/>
</dbReference>
<evidence type="ECO:0000313" key="11">
    <source>
        <dbReference type="Proteomes" id="UP000006055"/>
    </source>
</evidence>
<dbReference type="InterPro" id="IPR011006">
    <property type="entry name" value="CheY-like_superfamily"/>
</dbReference>
<evidence type="ECO:0000256" key="3">
    <source>
        <dbReference type="ARBA" id="ARBA00023012"/>
    </source>
</evidence>
<dbReference type="GO" id="GO:0000160">
    <property type="term" value="P:phosphorelay signal transduction system"/>
    <property type="evidence" value="ECO:0007669"/>
    <property type="project" value="UniProtKB-KW"/>
</dbReference>
<protein>
    <recommendedName>
        <fullName evidence="1">diguanylate cyclase</fullName>
        <ecNumber evidence="1">2.7.7.65</ecNumber>
    </recommendedName>
</protein>
<dbReference type="NCBIfam" id="TIGR00254">
    <property type="entry name" value="GGDEF"/>
    <property type="match status" value="1"/>
</dbReference>
<dbReference type="PANTHER" id="PTHR45138:SF9">
    <property type="entry name" value="DIGUANYLATE CYCLASE DGCM-RELATED"/>
    <property type="match status" value="1"/>
</dbReference>
<dbReference type="GO" id="GO:1902201">
    <property type="term" value="P:negative regulation of bacterial-type flagellum-dependent cell motility"/>
    <property type="evidence" value="ECO:0007669"/>
    <property type="project" value="TreeGrafter"/>
</dbReference>
<dbReference type="GO" id="GO:0052621">
    <property type="term" value="F:diguanylate cyclase activity"/>
    <property type="evidence" value="ECO:0007669"/>
    <property type="project" value="UniProtKB-EC"/>
</dbReference>
<dbReference type="PATRIC" id="fig|706587.4.peg.3765"/>
<gene>
    <name evidence="10" type="ordered locus">Desti_3302</name>
</gene>
<dbReference type="InterPro" id="IPR043128">
    <property type="entry name" value="Rev_trsase/Diguanyl_cyclase"/>
</dbReference>
<keyword evidence="2 7" id="KW-0597">Phosphoprotein</keyword>
<dbReference type="PROSITE" id="PS50110">
    <property type="entry name" value="RESPONSE_REGULATORY"/>
    <property type="match status" value="1"/>
</dbReference>
<comment type="catalytic activity">
    <reaction evidence="6">
        <text>2 GTP = 3',3'-c-di-GMP + 2 diphosphate</text>
        <dbReference type="Rhea" id="RHEA:24898"/>
        <dbReference type="ChEBI" id="CHEBI:33019"/>
        <dbReference type="ChEBI" id="CHEBI:37565"/>
        <dbReference type="ChEBI" id="CHEBI:58805"/>
        <dbReference type="EC" id="2.7.7.65"/>
    </reaction>
</comment>
<name>I4C8R9_DESTA</name>
<dbReference type="RefSeq" id="WP_014811094.1">
    <property type="nucleotide sequence ID" value="NC_018025.1"/>
</dbReference>
<dbReference type="Pfam" id="PF00072">
    <property type="entry name" value="Response_reg"/>
    <property type="match status" value="1"/>
</dbReference>
<evidence type="ECO:0000259" key="9">
    <source>
        <dbReference type="PROSITE" id="PS50887"/>
    </source>
</evidence>
<dbReference type="SUPFAM" id="SSF55073">
    <property type="entry name" value="Nucleotide cyclase"/>
    <property type="match status" value="1"/>
</dbReference>
<dbReference type="FunFam" id="3.30.70.270:FF:000001">
    <property type="entry name" value="Diguanylate cyclase domain protein"/>
    <property type="match status" value="1"/>
</dbReference>
<accession>I4C8R9</accession>
<feature type="modified residue" description="4-aspartylphosphate" evidence="7">
    <location>
        <position position="64"/>
    </location>
</feature>
<dbReference type="GO" id="GO:0005886">
    <property type="term" value="C:plasma membrane"/>
    <property type="evidence" value="ECO:0007669"/>
    <property type="project" value="TreeGrafter"/>
</dbReference>
<evidence type="ECO:0000256" key="4">
    <source>
        <dbReference type="ARBA" id="ARBA00023015"/>
    </source>
</evidence>
<feature type="domain" description="Response regulatory" evidence="8">
    <location>
        <begin position="15"/>
        <end position="129"/>
    </location>
</feature>
<dbReference type="KEGG" id="dti:Desti_3302"/>
<dbReference type="Proteomes" id="UP000006055">
    <property type="component" value="Chromosome"/>
</dbReference>
<dbReference type="OrthoDB" id="9778432at2"/>
<evidence type="ECO:0000259" key="8">
    <source>
        <dbReference type="PROSITE" id="PS50110"/>
    </source>
</evidence>
<dbReference type="FunFam" id="3.40.50.2300:FF:000018">
    <property type="entry name" value="DNA-binding transcriptional regulator NtrC"/>
    <property type="match status" value="1"/>
</dbReference>
<dbReference type="HOGENOM" id="CLU_000445_11_28_7"/>
<dbReference type="SUPFAM" id="SSF52172">
    <property type="entry name" value="CheY-like"/>
    <property type="match status" value="1"/>
</dbReference>
<dbReference type="InterPro" id="IPR029787">
    <property type="entry name" value="Nucleotide_cyclase"/>
</dbReference>
<dbReference type="Gene3D" id="3.30.70.270">
    <property type="match status" value="1"/>
</dbReference>
<feature type="domain" description="GGDEF" evidence="9">
    <location>
        <begin position="178"/>
        <end position="313"/>
    </location>
</feature>
<proteinExistence type="predicted"/>
<dbReference type="PROSITE" id="PS50887">
    <property type="entry name" value="GGDEF"/>
    <property type="match status" value="1"/>
</dbReference>
<keyword evidence="11" id="KW-1185">Reference proteome</keyword>
<dbReference type="CDD" id="cd17536">
    <property type="entry name" value="REC_YesN-like"/>
    <property type="match status" value="1"/>
</dbReference>
<dbReference type="eggNOG" id="COG3706">
    <property type="taxonomic scope" value="Bacteria"/>
</dbReference>
<dbReference type="SMART" id="SM00448">
    <property type="entry name" value="REC"/>
    <property type="match status" value="1"/>
</dbReference>
<keyword evidence="4" id="KW-0805">Transcription regulation</keyword>
<dbReference type="SMART" id="SM00267">
    <property type="entry name" value="GGDEF"/>
    <property type="match status" value="1"/>
</dbReference>
<dbReference type="Gene3D" id="3.40.50.2300">
    <property type="match status" value="1"/>
</dbReference>
<dbReference type="CDD" id="cd01949">
    <property type="entry name" value="GGDEF"/>
    <property type="match status" value="1"/>
</dbReference>
<sequence length="315" mass="35016">MTLASSRHEHRDGPAILVVDDDEMVRDIVVESIKAAGFHAEVSEDGSDALEKNAKNKYDLIITDMRLPGMDGLTLIKKLKSNNSSTDVIVMTGYGTIENAVECMKAGALEYLIKPFTVDQIQVAVRKAIELRELRRRAMEREFYRELSYVDPLTGVHNRRYLDEALRNEVQKALRLGTSFLVLMIDIDDFKIYNDRNGHQKGDEALSKIGNLLKSVCRVYDIVVRYGGEEFAIVCPGANLEHASELAGRILRGIEAEPFDGEDLLPSGILTVSIGLACFPVHAKNAEDIIRCADLALYAAKKKGKNNIVIARVPK</sequence>
<dbReference type="InterPro" id="IPR001789">
    <property type="entry name" value="Sig_transdc_resp-reg_receiver"/>
</dbReference>
<dbReference type="Pfam" id="PF00990">
    <property type="entry name" value="GGDEF"/>
    <property type="match status" value="1"/>
</dbReference>
<reference evidence="11" key="1">
    <citation type="submission" date="2012-06" db="EMBL/GenBank/DDBJ databases">
        <title>Complete sequence of chromosome of Desulfomonile tiedjei DSM 6799.</title>
        <authorList>
            <person name="Lucas S."/>
            <person name="Copeland A."/>
            <person name="Lapidus A."/>
            <person name="Glavina del Rio T."/>
            <person name="Dalin E."/>
            <person name="Tice H."/>
            <person name="Bruce D."/>
            <person name="Goodwin L."/>
            <person name="Pitluck S."/>
            <person name="Peters L."/>
            <person name="Ovchinnikova G."/>
            <person name="Zeytun A."/>
            <person name="Lu M."/>
            <person name="Kyrpides N."/>
            <person name="Mavromatis K."/>
            <person name="Ivanova N."/>
            <person name="Brettin T."/>
            <person name="Detter J.C."/>
            <person name="Han C."/>
            <person name="Larimer F."/>
            <person name="Land M."/>
            <person name="Hauser L."/>
            <person name="Markowitz V."/>
            <person name="Cheng J.-F."/>
            <person name="Hugenholtz P."/>
            <person name="Woyke T."/>
            <person name="Wu D."/>
            <person name="Spring S."/>
            <person name="Schroeder M."/>
            <person name="Brambilla E."/>
            <person name="Klenk H.-P."/>
            <person name="Eisen J.A."/>
        </authorList>
    </citation>
    <scope>NUCLEOTIDE SEQUENCE [LARGE SCALE GENOMIC DNA]</scope>
    <source>
        <strain evidence="11">ATCC 49306 / DSM 6799 / DCB-1</strain>
    </source>
</reference>
<evidence type="ECO:0000256" key="7">
    <source>
        <dbReference type="PROSITE-ProRule" id="PRU00169"/>
    </source>
</evidence>
<dbReference type="AlphaFoldDB" id="I4C8R9"/>
<evidence type="ECO:0000256" key="2">
    <source>
        <dbReference type="ARBA" id="ARBA00022553"/>
    </source>
</evidence>
<dbReference type="InterPro" id="IPR050469">
    <property type="entry name" value="Diguanylate_Cyclase"/>
</dbReference>
<evidence type="ECO:0000256" key="1">
    <source>
        <dbReference type="ARBA" id="ARBA00012528"/>
    </source>
</evidence>